<dbReference type="OrthoDB" id="9768783at2"/>
<evidence type="ECO:0000256" key="3">
    <source>
        <dbReference type="ARBA" id="ARBA00022692"/>
    </source>
</evidence>
<feature type="transmembrane region" description="Helical" evidence="6">
    <location>
        <begin position="340"/>
        <end position="358"/>
    </location>
</feature>
<dbReference type="RefSeq" id="WP_111062807.1">
    <property type="nucleotide sequence ID" value="NZ_JBHUCU010000016.1"/>
</dbReference>
<evidence type="ECO:0000256" key="4">
    <source>
        <dbReference type="ARBA" id="ARBA00022989"/>
    </source>
</evidence>
<feature type="transmembrane region" description="Helical" evidence="6">
    <location>
        <begin position="155"/>
        <end position="178"/>
    </location>
</feature>
<accession>A0A2W1NNR0</accession>
<comment type="subcellular location">
    <subcellularLocation>
        <location evidence="1">Endomembrane system</location>
        <topology evidence="1">Multi-pass membrane protein</topology>
    </subcellularLocation>
</comment>
<keyword evidence="5 6" id="KW-0472">Membrane</keyword>
<feature type="transmembrane region" description="Helical" evidence="6">
    <location>
        <begin position="315"/>
        <end position="334"/>
    </location>
</feature>
<dbReference type="GO" id="GO:0012505">
    <property type="term" value="C:endomembrane system"/>
    <property type="evidence" value="ECO:0007669"/>
    <property type="project" value="UniProtKB-SubCell"/>
</dbReference>
<dbReference type="InterPro" id="IPR050495">
    <property type="entry name" value="ATG22/LtaA_families"/>
</dbReference>
<dbReference type="InterPro" id="IPR020846">
    <property type="entry name" value="MFS_dom"/>
</dbReference>
<dbReference type="PANTHER" id="PTHR23519:SF1">
    <property type="entry name" value="AUTOPHAGY-RELATED PROTEIN 22"/>
    <property type="match status" value="1"/>
</dbReference>
<dbReference type="Pfam" id="PF11700">
    <property type="entry name" value="ATG22"/>
    <property type="match status" value="1"/>
</dbReference>
<keyword evidence="3 6" id="KW-0812">Transmembrane</keyword>
<dbReference type="PROSITE" id="PS50850">
    <property type="entry name" value="MFS"/>
    <property type="match status" value="1"/>
</dbReference>
<dbReference type="PANTHER" id="PTHR23519">
    <property type="entry name" value="AUTOPHAGY-RELATED PROTEIN 22"/>
    <property type="match status" value="1"/>
</dbReference>
<evidence type="ECO:0000256" key="5">
    <source>
        <dbReference type="ARBA" id="ARBA00023136"/>
    </source>
</evidence>
<organism evidence="8 9">
    <name type="scientific">Putridiphycobacter roseus</name>
    <dbReference type="NCBI Taxonomy" id="2219161"/>
    <lineage>
        <taxon>Bacteria</taxon>
        <taxon>Pseudomonadati</taxon>
        <taxon>Bacteroidota</taxon>
        <taxon>Flavobacteriia</taxon>
        <taxon>Flavobacteriales</taxon>
        <taxon>Crocinitomicaceae</taxon>
        <taxon>Putridiphycobacter</taxon>
    </lineage>
</organism>
<evidence type="ECO:0000313" key="8">
    <source>
        <dbReference type="EMBL" id="PZE17282.1"/>
    </source>
</evidence>
<feature type="transmembrane region" description="Helical" evidence="6">
    <location>
        <begin position="12"/>
        <end position="35"/>
    </location>
</feature>
<keyword evidence="2" id="KW-0813">Transport</keyword>
<reference evidence="8 9" key="1">
    <citation type="submission" date="2018-06" db="EMBL/GenBank/DDBJ databases">
        <title>The draft genome sequence of Crocinitomix sp. SM1701.</title>
        <authorList>
            <person name="Zhang X."/>
        </authorList>
    </citation>
    <scope>NUCLEOTIDE SEQUENCE [LARGE SCALE GENOMIC DNA]</scope>
    <source>
        <strain evidence="8 9">SM1701</strain>
    </source>
</reference>
<feature type="transmembrane region" description="Helical" evidence="6">
    <location>
        <begin position="283"/>
        <end position="303"/>
    </location>
</feature>
<keyword evidence="4 6" id="KW-1133">Transmembrane helix</keyword>
<dbReference type="AlphaFoldDB" id="A0A2W1NNR0"/>
<dbReference type="Proteomes" id="UP000249248">
    <property type="component" value="Unassembled WGS sequence"/>
</dbReference>
<feature type="transmembrane region" description="Helical" evidence="6">
    <location>
        <begin position="95"/>
        <end position="113"/>
    </location>
</feature>
<dbReference type="EMBL" id="QKSB01000004">
    <property type="protein sequence ID" value="PZE17282.1"/>
    <property type="molecule type" value="Genomic_DNA"/>
</dbReference>
<dbReference type="Gene3D" id="1.20.1250.20">
    <property type="entry name" value="MFS general substrate transporter like domains"/>
    <property type="match status" value="1"/>
</dbReference>
<evidence type="ECO:0000256" key="1">
    <source>
        <dbReference type="ARBA" id="ARBA00004127"/>
    </source>
</evidence>
<feature type="domain" description="Major facilitator superfamily (MFS) profile" evidence="7">
    <location>
        <begin position="245"/>
        <end position="434"/>
    </location>
</feature>
<dbReference type="InterPro" id="IPR036259">
    <property type="entry name" value="MFS_trans_sf"/>
</dbReference>
<keyword evidence="9" id="KW-1185">Reference proteome</keyword>
<dbReference type="GO" id="GO:0022857">
    <property type="term" value="F:transmembrane transporter activity"/>
    <property type="evidence" value="ECO:0007669"/>
    <property type="project" value="InterPro"/>
</dbReference>
<feature type="transmembrane region" description="Helical" evidence="6">
    <location>
        <begin position="378"/>
        <end position="396"/>
    </location>
</feature>
<feature type="transmembrane region" description="Helical" evidence="6">
    <location>
        <begin position="249"/>
        <end position="271"/>
    </location>
</feature>
<evidence type="ECO:0000313" key="9">
    <source>
        <dbReference type="Proteomes" id="UP000249248"/>
    </source>
</evidence>
<proteinExistence type="predicted"/>
<dbReference type="InterPro" id="IPR024671">
    <property type="entry name" value="Atg22-like"/>
</dbReference>
<feature type="transmembrane region" description="Helical" evidence="6">
    <location>
        <begin position="408"/>
        <end position="425"/>
    </location>
</feature>
<evidence type="ECO:0000256" key="6">
    <source>
        <dbReference type="SAM" id="Phobius"/>
    </source>
</evidence>
<name>A0A2W1NNR0_9FLAO</name>
<sequence length="434" mass="48467">MEKGNKKIIRAWTFYDWANSIYPLVISTTIFPIFYETVTHDIGTGENHDMVMFFGVSIKNTVLYSYVIAASFVVVSLLSPILSGIADYAGSKKSFLRFFCYLGALATASLYFFDVNRLELSMVSIFIASIGFWNSLVFYNAYLPEIAEPKDHDKISARGFAMGYFGSSIMLVALLYLMGAVGGGEPLISAKFAFVVAGIWWIGFSHITYAYIPSTKTGHKVTKQIMGNGFKELKKVWEVIKQNTQLKRYLYSFFMFSMGVQTIMLMAVLFAKKEVFQGDDNTAGLIIAVLIIQFVAILGAYVFSFLSNKIGNIKTLMIALIVWVLACLYAYFFVYSPTPFYILAGIVGFVMGGTQSLGRSTYSKFLPETTDTASFFSFYDITEKIGIIIGMVIFGFVESSSGDMRKSILALVVFFVLGIVLLFWVPKSKAKEIQ</sequence>
<evidence type="ECO:0000259" key="7">
    <source>
        <dbReference type="PROSITE" id="PS50850"/>
    </source>
</evidence>
<protein>
    <submittedName>
        <fullName evidence="8">MFS transporter</fullName>
    </submittedName>
</protein>
<dbReference type="SUPFAM" id="SSF103473">
    <property type="entry name" value="MFS general substrate transporter"/>
    <property type="match status" value="1"/>
</dbReference>
<feature type="transmembrane region" description="Helical" evidence="6">
    <location>
        <begin position="63"/>
        <end position="83"/>
    </location>
</feature>
<gene>
    <name evidence="8" type="ORF">DNU06_08390</name>
</gene>
<evidence type="ECO:0000256" key="2">
    <source>
        <dbReference type="ARBA" id="ARBA00022448"/>
    </source>
</evidence>
<feature type="transmembrane region" description="Helical" evidence="6">
    <location>
        <begin position="125"/>
        <end position="143"/>
    </location>
</feature>
<feature type="transmembrane region" description="Helical" evidence="6">
    <location>
        <begin position="190"/>
        <end position="212"/>
    </location>
</feature>
<comment type="caution">
    <text evidence="8">The sequence shown here is derived from an EMBL/GenBank/DDBJ whole genome shotgun (WGS) entry which is preliminary data.</text>
</comment>